<dbReference type="Gene3D" id="3.30.70.2060">
    <property type="match status" value="1"/>
</dbReference>
<dbReference type="OrthoDB" id="7354657at2"/>
<accession>A0A4U1JR77</accession>
<dbReference type="EMBL" id="SWJZ01000032">
    <property type="protein sequence ID" value="TKD21380.1"/>
    <property type="molecule type" value="Genomic_DNA"/>
</dbReference>
<dbReference type="Gene3D" id="3.30.70.2050">
    <property type="match status" value="1"/>
</dbReference>
<dbReference type="Pfam" id="PF05573">
    <property type="entry name" value="NosL"/>
    <property type="match status" value="1"/>
</dbReference>
<dbReference type="RefSeq" id="WP_136906049.1">
    <property type="nucleotide sequence ID" value="NZ_SWJZ01000032.1"/>
</dbReference>
<protein>
    <submittedName>
        <fullName evidence="1">Copper resistance protein CopZ</fullName>
    </submittedName>
</protein>
<evidence type="ECO:0000313" key="1">
    <source>
        <dbReference type="EMBL" id="TKD21380.1"/>
    </source>
</evidence>
<comment type="caution">
    <text evidence="1">The sequence shown here is derived from an EMBL/GenBank/DDBJ whole genome shotgun (WGS) entry which is preliminary data.</text>
</comment>
<dbReference type="SUPFAM" id="SSF160387">
    <property type="entry name" value="NosL/MerB-like"/>
    <property type="match status" value="1"/>
</dbReference>
<evidence type="ECO:0000313" key="2">
    <source>
        <dbReference type="Proteomes" id="UP000310597"/>
    </source>
</evidence>
<reference evidence="1 2" key="1">
    <citation type="submission" date="2019-04" db="EMBL/GenBank/DDBJ databases">
        <title>Draft Whole-Genome sequence of the purple photosynthetic bacterium Rhodobacter capsulatus SP108 with an indigenous class A beta-lactamase.</title>
        <authorList>
            <person name="Robertson S."/>
            <person name="Meyer T.E."/>
            <person name="Kyndt J.A."/>
        </authorList>
    </citation>
    <scope>NUCLEOTIDE SEQUENCE [LARGE SCALE GENOMIC DNA]</scope>
    <source>
        <strain evidence="1 2">SP108</strain>
    </source>
</reference>
<dbReference type="PANTHER" id="PTHR41247">
    <property type="entry name" value="HTH-TYPE TRANSCRIPTIONAL REPRESSOR YCNK"/>
    <property type="match status" value="1"/>
</dbReference>
<dbReference type="Proteomes" id="UP000310597">
    <property type="component" value="Unassembled WGS sequence"/>
</dbReference>
<dbReference type="AlphaFoldDB" id="A0A4U1JR77"/>
<gene>
    <name evidence="1" type="ORF">FBT96_09445</name>
</gene>
<name>A0A4U1JR77_RHOCA</name>
<sequence>MKRFLLAFCLLAACREEAAIPQPVSLTPEAVGYFCQMNILDHGGPKAQVHLDAHPGKPLFFSQVRDVVTYLRMPEKDGAVQATYVTDMGAGDWAKPGSLPWIAADTAVYVVGSTRLGGMDQPETVPFARTEDAQAFIAQYGGQLMRLAEIPETVLAPVPPEVLAAEEADYTARMQKHDHSKMQGGM</sequence>
<dbReference type="InterPro" id="IPR008719">
    <property type="entry name" value="N2O_reductase_NosL"/>
</dbReference>
<dbReference type="PANTHER" id="PTHR41247:SF1">
    <property type="entry name" value="HTH-TYPE TRANSCRIPTIONAL REPRESSOR YCNK"/>
    <property type="match status" value="1"/>
</dbReference>
<proteinExistence type="predicted"/>
<organism evidence="1 2">
    <name type="scientific">Rhodobacter capsulatus</name>
    <name type="common">Rhodopseudomonas capsulata</name>
    <dbReference type="NCBI Taxonomy" id="1061"/>
    <lineage>
        <taxon>Bacteria</taxon>
        <taxon>Pseudomonadati</taxon>
        <taxon>Pseudomonadota</taxon>
        <taxon>Alphaproteobacteria</taxon>
        <taxon>Rhodobacterales</taxon>
        <taxon>Rhodobacter group</taxon>
        <taxon>Rhodobacter</taxon>
    </lineage>
</organism>